<proteinExistence type="predicted"/>
<comment type="caution">
    <text evidence="2">The sequence shown here is derived from an EMBL/GenBank/DDBJ whole genome shotgun (WGS) entry which is preliminary data.</text>
</comment>
<name>A0A964BRZ3_9CYAN</name>
<protein>
    <submittedName>
        <fullName evidence="2">Uncharacterized protein</fullName>
    </submittedName>
</protein>
<feature type="transmembrane region" description="Helical" evidence="1">
    <location>
        <begin position="47"/>
        <end position="67"/>
    </location>
</feature>
<keyword evidence="3" id="KW-1185">Reference proteome</keyword>
<dbReference type="RefSeq" id="WP_229640175.1">
    <property type="nucleotide sequence ID" value="NZ_JADWDC010000017.1"/>
</dbReference>
<reference evidence="2" key="1">
    <citation type="journal article" date="2021" name="Antonie Van Leeuwenhoek">
        <title>Draft genome and description of Waterburya agarophytonicola gen. nov. sp. nov. (Pleurocapsales, Cyanobacteria): a seaweed symbiont.</title>
        <authorList>
            <person name="Bonthond G."/>
            <person name="Shalygin S."/>
            <person name="Bayer T."/>
            <person name="Weinberger F."/>
        </authorList>
    </citation>
    <scope>NUCLEOTIDE SEQUENCE</scope>
    <source>
        <strain evidence="2">KI4</strain>
    </source>
</reference>
<evidence type="ECO:0000313" key="2">
    <source>
        <dbReference type="EMBL" id="MCC0177136.1"/>
    </source>
</evidence>
<accession>A0A964BRZ3</accession>
<sequence length="102" mass="11305">MLKRLGLILLALSVVAFLSPANALWVKCYGIIQNQIFDLLIDSGRIIGITLVLAGLLAPFEALGWWAGWYDGQSDRRTLSYRPTLSPLEKITTTAPHYNCLS</sequence>
<gene>
    <name evidence="2" type="ORF">I4641_09120</name>
</gene>
<organism evidence="2 3">
    <name type="scientific">Waterburya agarophytonicola KI4</name>
    <dbReference type="NCBI Taxonomy" id="2874699"/>
    <lineage>
        <taxon>Bacteria</taxon>
        <taxon>Bacillati</taxon>
        <taxon>Cyanobacteriota</taxon>
        <taxon>Cyanophyceae</taxon>
        <taxon>Pleurocapsales</taxon>
        <taxon>Hyellaceae</taxon>
        <taxon>Waterburya</taxon>
        <taxon>Waterburya agarophytonicola</taxon>
    </lineage>
</organism>
<evidence type="ECO:0000256" key="1">
    <source>
        <dbReference type="SAM" id="Phobius"/>
    </source>
</evidence>
<evidence type="ECO:0000313" key="3">
    <source>
        <dbReference type="Proteomes" id="UP000729733"/>
    </source>
</evidence>
<dbReference type="EMBL" id="JADWDC010000017">
    <property type="protein sequence ID" value="MCC0177136.1"/>
    <property type="molecule type" value="Genomic_DNA"/>
</dbReference>
<keyword evidence="1" id="KW-0812">Transmembrane</keyword>
<dbReference type="AlphaFoldDB" id="A0A964BRZ3"/>
<keyword evidence="1" id="KW-1133">Transmembrane helix</keyword>
<keyword evidence="1" id="KW-0472">Membrane</keyword>
<dbReference type="Proteomes" id="UP000729733">
    <property type="component" value="Unassembled WGS sequence"/>
</dbReference>